<feature type="transmembrane region" description="Helical" evidence="1">
    <location>
        <begin position="32"/>
        <end position="48"/>
    </location>
</feature>
<comment type="caution">
    <text evidence="2">The sequence shown here is derived from an EMBL/GenBank/DDBJ whole genome shotgun (WGS) entry which is preliminary data.</text>
</comment>
<evidence type="ECO:0000256" key="1">
    <source>
        <dbReference type="SAM" id="Phobius"/>
    </source>
</evidence>
<dbReference type="Proteomes" id="UP000574133">
    <property type="component" value="Unassembled WGS sequence"/>
</dbReference>
<dbReference type="AlphaFoldDB" id="A0A841TCC8"/>
<keyword evidence="1" id="KW-0472">Membrane</keyword>
<evidence type="ECO:0000313" key="3">
    <source>
        <dbReference type="Proteomes" id="UP000574133"/>
    </source>
</evidence>
<keyword evidence="1" id="KW-1133">Transmembrane helix</keyword>
<sequence>MMRAIALLIIAGCSLGLYLLVAIETTFKEPYFIWVFSAIAAGIVLIRRRPKPPKTDNDIAQNIYIDQE</sequence>
<dbReference type="EMBL" id="JACJVN010000009">
    <property type="protein sequence ID" value="MBB6676101.1"/>
    <property type="molecule type" value="Genomic_DNA"/>
</dbReference>
<evidence type="ECO:0000313" key="2">
    <source>
        <dbReference type="EMBL" id="MBB6676101.1"/>
    </source>
</evidence>
<protein>
    <submittedName>
        <fullName evidence="2">Uncharacterized protein</fullName>
    </submittedName>
</protein>
<keyword evidence="1" id="KW-0812">Transmembrane</keyword>
<accession>A0A841TCC8</accession>
<gene>
    <name evidence="2" type="ORF">H4Q31_02035</name>
</gene>
<organism evidence="2 3">
    <name type="scientific">Cohnella lubricantis</name>
    <dbReference type="NCBI Taxonomy" id="2163172"/>
    <lineage>
        <taxon>Bacteria</taxon>
        <taxon>Bacillati</taxon>
        <taxon>Bacillota</taxon>
        <taxon>Bacilli</taxon>
        <taxon>Bacillales</taxon>
        <taxon>Paenibacillaceae</taxon>
        <taxon>Cohnella</taxon>
    </lineage>
</organism>
<reference evidence="2 3" key="1">
    <citation type="submission" date="2020-08" db="EMBL/GenBank/DDBJ databases">
        <title>Cohnella phylogeny.</title>
        <authorList>
            <person name="Dunlap C."/>
        </authorList>
    </citation>
    <scope>NUCLEOTIDE SEQUENCE [LARGE SCALE GENOMIC DNA]</scope>
    <source>
        <strain evidence="2 3">DSM 103658</strain>
    </source>
</reference>
<dbReference type="RefSeq" id="WP_185177404.1">
    <property type="nucleotide sequence ID" value="NZ_CBCSEP010000034.1"/>
</dbReference>
<name>A0A841TCC8_9BACL</name>
<proteinExistence type="predicted"/>
<keyword evidence="3" id="KW-1185">Reference proteome</keyword>